<dbReference type="RefSeq" id="WP_095406802.1">
    <property type="nucleotide sequence ID" value="NZ_NOJZ02000018.1"/>
</dbReference>
<dbReference type="Gene3D" id="3.90.960.10">
    <property type="entry name" value="YbaK/aminoacyl-tRNA synthetase-associated domain"/>
    <property type="match status" value="1"/>
</dbReference>
<comment type="caution">
    <text evidence="3">The sequence shown here is derived from an EMBL/GenBank/DDBJ whole genome shotgun (WGS) entry which is preliminary data.</text>
</comment>
<name>A0A371IRP8_9FIRM</name>
<dbReference type="PANTHER" id="PTHR31423">
    <property type="entry name" value="YBAK DOMAIN-CONTAINING PROTEIN"/>
    <property type="match status" value="1"/>
</dbReference>
<dbReference type="Proteomes" id="UP000243494">
    <property type="component" value="Unassembled WGS sequence"/>
</dbReference>
<evidence type="ECO:0000313" key="4">
    <source>
        <dbReference type="Proteomes" id="UP000243494"/>
    </source>
</evidence>
<protein>
    <recommendedName>
        <fullName evidence="2">YbaK/aminoacyl-tRNA synthetase-associated domain-containing protein</fullName>
    </recommendedName>
</protein>
<accession>A0A371IRP8</accession>
<dbReference type="PANTHER" id="PTHR31423:SF3">
    <property type="entry name" value="PROLYL-TRNA SYNTHETASE ASSOCIATED DOMAIN-CONTAINING PROTEIN 1-RELATED"/>
    <property type="match status" value="1"/>
</dbReference>
<dbReference type="GO" id="GO:0002161">
    <property type="term" value="F:aminoacyl-tRNA deacylase activity"/>
    <property type="evidence" value="ECO:0007669"/>
    <property type="project" value="InterPro"/>
</dbReference>
<dbReference type="InterPro" id="IPR040285">
    <property type="entry name" value="ProX/PRXD1"/>
</dbReference>
<sequence length="165" mass="19009">MKNIFKILEDLEVNFKKYEHEPVKTCAESTALLPDDIPGVRTKHLFLRDKKKQSYFVVVVNENKLVDLKSLSNQLGVKSLGMASEGELQEYLNVEAGALSMLAFLNAEDTTVRLLIDEQIWNEKAFDCHPNVNNIVLSINKEDWLKIFNYIKRTPEVIFIPKKQL</sequence>
<gene>
    <name evidence="3" type="ORF">CHF27_009915</name>
</gene>
<comment type="similarity">
    <text evidence="1">Belongs to the PRORSD1 family.</text>
</comment>
<dbReference type="InterPro" id="IPR036754">
    <property type="entry name" value="YbaK/aa-tRNA-synt-asso_dom_sf"/>
</dbReference>
<evidence type="ECO:0000256" key="1">
    <source>
        <dbReference type="ARBA" id="ARBA00010201"/>
    </source>
</evidence>
<feature type="domain" description="YbaK/aminoacyl-tRNA synthetase-associated" evidence="2">
    <location>
        <begin position="20"/>
        <end position="146"/>
    </location>
</feature>
<dbReference type="SUPFAM" id="SSF55826">
    <property type="entry name" value="YbaK/ProRS associated domain"/>
    <property type="match status" value="1"/>
</dbReference>
<dbReference type="Pfam" id="PF04073">
    <property type="entry name" value="tRNA_edit"/>
    <property type="match status" value="1"/>
</dbReference>
<dbReference type="AlphaFoldDB" id="A0A371IRP8"/>
<proteinExistence type="inferred from homology"/>
<dbReference type="OrthoDB" id="9798587at2"/>
<dbReference type="EMBL" id="NOJZ02000018">
    <property type="protein sequence ID" value="RDY23149.1"/>
    <property type="molecule type" value="Genomic_DNA"/>
</dbReference>
<organism evidence="3 4">
    <name type="scientific">Romboutsia maritimum</name>
    <dbReference type="NCBI Taxonomy" id="2020948"/>
    <lineage>
        <taxon>Bacteria</taxon>
        <taxon>Bacillati</taxon>
        <taxon>Bacillota</taxon>
        <taxon>Clostridia</taxon>
        <taxon>Peptostreptococcales</taxon>
        <taxon>Peptostreptococcaceae</taxon>
        <taxon>Romboutsia</taxon>
    </lineage>
</organism>
<keyword evidence="4" id="KW-1185">Reference proteome</keyword>
<evidence type="ECO:0000259" key="2">
    <source>
        <dbReference type="Pfam" id="PF04073"/>
    </source>
</evidence>
<reference evidence="3 4" key="1">
    <citation type="journal article" date="2017" name="Genome Announc.">
        <title>Draft Genome Sequence of Romboutsia maritimum sp. nov. Strain CCRI-22766(T), Isolated from Coastal Estuarine Mud.</title>
        <authorList>
            <person name="Maheux A.F."/>
            <person name="Boudreau D.K."/>
            <person name="Berube E."/>
            <person name="Boissinot M."/>
            <person name="Raymond F."/>
            <person name="Brodeur S."/>
            <person name="Corbeil J."/>
            <person name="Brightwell G."/>
            <person name="Broda D."/>
            <person name="Omar R.F."/>
            <person name="Bergeron M.G."/>
        </authorList>
    </citation>
    <scope>NUCLEOTIDE SEQUENCE [LARGE SCALE GENOMIC DNA]</scope>
    <source>
        <strain evidence="3 4">CCRI-22766</strain>
    </source>
</reference>
<dbReference type="InterPro" id="IPR007214">
    <property type="entry name" value="YbaK/aa-tRNA-synth-assoc-dom"/>
</dbReference>
<evidence type="ECO:0000313" key="3">
    <source>
        <dbReference type="EMBL" id="RDY23149.1"/>
    </source>
</evidence>